<dbReference type="EMBL" id="JAULSN010000006">
    <property type="protein sequence ID" value="KAK3369289.1"/>
    <property type="molecule type" value="Genomic_DNA"/>
</dbReference>
<protein>
    <recommendedName>
        <fullName evidence="3">Cell division cycle protein 123</fullName>
    </recommendedName>
</protein>
<accession>A0AAE0K3K3</accession>
<reference evidence="1" key="2">
    <citation type="submission" date="2023-06" db="EMBL/GenBank/DDBJ databases">
        <authorList>
            <consortium name="Lawrence Berkeley National Laboratory"/>
            <person name="Haridas S."/>
            <person name="Hensen N."/>
            <person name="Bonometti L."/>
            <person name="Westerberg I."/>
            <person name="Brannstrom I.O."/>
            <person name="Guillou S."/>
            <person name="Cros-Aarteil S."/>
            <person name="Calhoun S."/>
            <person name="Kuo A."/>
            <person name="Mondo S."/>
            <person name="Pangilinan J."/>
            <person name="Riley R."/>
            <person name="Labutti K."/>
            <person name="Andreopoulos B."/>
            <person name="Lipzen A."/>
            <person name="Chen C."/>
            <person name="Yanf M."/>
            <person name="Daum C."/>
            <person name="Ng V."/>
            <person name="Clum A."/>
            <person name="Steindorff A."/>
            <person name="Ohm R."/>
            <person name="Martin F."/>
            <person name="Silar P."/>
            <person name="Natvig D."/>
            <person name="Lalanne C."/>
            <person name="Gautier V."/>
            <person name="Ament-Velasquez S.L."/>
            <person name="Kruys A."/>
            <person name="Hutchinson M.I."/>
            <person name="Powell A.J."/>
            <person name="Barry K."/>
            <person name="Miller A.N."/>
            <person name="Grigoriev I.V."/>
            <person name="Debuchy R."/>
            <person name="Gladieux P."/>
            <person name="Thoren M.H."/>
            <person name="Johannesson H."/>
        </authorList>
    </citation>
    <scope>NUCLEOTIDE SEQUENCE</scope>
    <source>
        <strain evidence="1">CBS 958.72</strain>
    </source>
</reference>
<comment type="caution">
    <text evidence="1">The sequence shown here is derived from an EMBL/GenBank/DDBJ whole genome shotgun (WGS) entry which is preliminary data.</text>
</comment>
<organism evidence="1 2">
    <name type="scientific">Lasiosphaeria ovina</name>
    <dbReference type="NCBI Taxonomy" id="92902"/>
    <lineage>
        <taxon>Eukaryota</taxon>
        <taxon>Fungi</taxon>
        <taxon>Dikarya</taxon>
        <taxon>Ascomycota</taxon>
        <taxon>Pezizomycotina</taxon>
        <taxon>Sordariomycetes</taxon>
        <taxon>Sordariomycetidae</taxon>
        <taxon>Sordariales</taxon>
        <taxon>Lasiosphaeriaceae</taxon>
        <taxon>Lasiosphaeria</taxon>
    </lineage>
</organism>
<evidence type="ECO:0000313" key="1">
    <source>
        <dbReference type="EMBL" id="KAK3369289.1"/>
    </source>
</evidence>
<gene>
    <name evidence="1" type="ORF">B0T24DRAFT_580217</name>
</gene>
<proteinExistence type="predicted"/>
<dbReference type="AlphaFoldDB" id="A0AAE0K3K3"/>
<keyword evidence="2" id="KW-1185">Reference proteome</keyword>
<sequence length="331" mass="36133">MRRINIDPLAVQIDIDSNSDGKPLHFNTSFHPQEQFPSSQACAFQTEAPYSFKRWLPLILSTRTHAPATTTTLQTISLTPAQGRLLVRAANGSIPTGRINLMYAEDLHDEIVAPSLASLVFPPSGLFVRLDACSPKDGARLAPSGRASLHTTNEVLLRLVTSARARNALLAALPAEDGSDGTDNNSNAAGIELYFQPFDARMCSANEYRVFCRPGDGAVTAISQYQWHRPWRLAGAGGEEQARAIERIAHGAQDLRCRILGELDEHDAMDSLLLAQGFSFDVLYDDVAEACELVELNAFGAGSPCGSCLFQWVEDWDVLYGHAPSEFRVAM</sequence>
<evidence type="ECO:0000313" key="2">
    <source>
        <dbReference type="Proteomes" id="UP001287356"/>
    </source>
</evidence>
<name>A0AAE0K3K3_9PEZI</name>
<reference evidence="1" key="1">
    <citation type="journal article" date="2023" name="Mol. Phylogenet. Evol.">
        <title>Genome-scale phylogeny and comparative genomics of the fungal order Sordariales.</title>
        <authorList>
            <person name="Hensen N."/>
            <person name="Bonometti L."/>
            <person name="Westerberg I."/>
            <person name="Brannstrom I.O."/>
            <person name="Guillou S."/>
            <person name="Cros-Aarteil S."/>
            <person name="Calhoun S."/>
            <person name="Haridas S."/>
            <person name="Kuo A."/>
            <person name="Mondo S."/>
            <person name="Pangilinan J."/>
            <person name="Riley R."/>
            <person name="LaButti K."/>
            <person name="Andreopoulos B."/>
            <person name="Lipzen A."/>
            <person name="Chen C."/>
            <person name="Yan M."/>
            <person name="Daum C."/>
            <person name="Ng V."/>
            <person name="Clum A."/>
            <person name="Steindorff A."/>
            <person name="Ohm R.A."/>
            <person name="Martin F."/>
            <person name="Silar P."/>
            <person name="Natvig D.O."/>
            <person name="Lalanne C."/>
            <person name="Gautier V."/>
            <person name="Ament-Velasquez S.L."/>
            <person name="Kruys A."/>
            <person name="Hutchinson M.I."/>
            <person name="Powell A.J."/>
            <person name="Barry K."/>
            <person name="Miller A.N."/>
            <person name="Grigoriev I.V."/>
            <person name="Debuchy R."/>
            <person name="Gladieux P."/>
            <person name="Hiltunen Thoren M."/>
            <person name="Johannesson H."/>
        </authorList>
    </citation>
    <scope>NUCLEOTIDE SEQUENCE</scope>
    <source>
        <strain evidence="1">CBS 958.72</strain>
    </source>
</reference>
<dbReference type="Proteomes" id="UP001287356">
    <property type="component" value="Unassembled WGS sequence"/>
</dbReference>
<evidence type="ECO:0008006" key="3">
    <source>
        <dbReference type="Google" id="ProtNLM"/>
    </source>
</evidence>